<evidence type="ECO:0000259" key="1">
    <source>
        <dbReference type="PROSITE" id="PS51832"/>
    </source>
</evidence>
<dbReference type="SUPFAM" id="SSF109604">
    <property type="entry name" value="HD-domain/PDEase-like"/>
    <property type="match status" value="1"/>
</dbReference>
<dbReference type="PANTHER" id="PTHR43155:SF2">
    <property type="entry name" value="CYCLIC DI-GMP PHOSPHODIESTERASE PA4108"/>
    <property type="match status" value="1"/>
</dbReference>
<dbReference type="PANTHER" id="PTHR43155">
    <property type="entry name" value="CYCLIC DI-GMP PHOSPHODIESTERASE PA4108-RELATED"/>
    <property type="match status" value="1"/>
</dbReference>
<organism evidence="2 3">
    <name type="scientific">Priestia iocasae</name>
    <dbReference type="NCBI Taxonomy" id="2291674"/>
    <lineage>
        <taxon>Bacteria</taxon>
        <taxon>Bacillati</taxon>
        <taxon>Bacillota</taxon>
        <taxon>Bacilli</taxon>
        <taxon>Bacillales</taxon>
        <taxon>Bacillaceae</taxon>
        <taxon>Priestia</taxon>
    </lineage>
</organism>
<dbReference type="RefSeq" id="WP_205185557.1">
    <property type="nucleotide sequence ID" value="NZ_JAFBFC010000002.1"/>
</dbReference>
<gene>
    <name evidence="2" type="ORF">JOC83_001312</name>
</gene>
<evidence type="ECO:0000313" key="2">
    <source>
        <dbReference type="EMBL" id="MBM7702478.1"/>
    </source>
</evidence>
<name>A0ABS2QSP3_9BACI</name>
<proteinExistence type="predicted"/>
<dbReference type="PROSITE" id="PS51832">
    <property type="entry name" value="HD_GYP"/>
    <property type="match status" value="1"/>
</dbReference>
<keyword evidence="3" id="KW-1185">Reference proteome</keyword>
<dbReference type="InterPro" id="IPR037522">
    <property type="entry name" value="HD_GYP_dom"/>
</dbReference>
<dbReference type="Gene3D" id="1.10.3210.10">
    <property type="entry name" value="Hypothetical protein af1432"/>
    <property type="match status" value="1"/>
</dbReference>
<feature type="domain" description="HD-GYP" evidence="1">
    <location>
        <begin position="108"/>
        <end position="304"/>
    </location>
</feature>
<sequence length="347" mass="40002">MAKYPVSFGLVGEELAQDVHSDQGILLLKRGVKLTESHILILQRYTFGKKIAIVDQENEVLKARTQKTEKIYEVCFQAIKNSFRQVKKKPITQIDFSYLNKHYYYLLTSSMEDLAVLNHIQKEDSYEEYVYSHSLNVGIIGALIGKILKRSQEECLLIGRMGLFHDIGKMMIADQILNKRSPLTDMEWKEIKNHTIYGHKLLQEREEFESHIIAAALLHHERIDGSGYPHALKEKDIPFLVQIISVADCFDAMLSKRAYQDKKPIFSVVYELVDEIQQNRLNRAIVLPLVQYVVRQYIGAEVELSDGRTGEIVFIQDTDPHQPLVKIKDEYIDLRTNPSLKIIGSIE</sequence>
<dbReference type="InterPro" id="IPR003607">
    <property type="entry name" value="HD/PDEase_dom"/>
</dbReference>
<dbReference type="Pfam" id="PF13487">
    <property type="entry name" value="HD_5"/>
    <property type="match status" value="1"/>
</dbReference>
<reference evidence="2 3" key="1">
    <citation type="submission" date="2021-01" db="EMBL/GenBank/DDBJ databases">
        <title>Genomic Encyclopedia of Type Strains, Phase IV (KMG-IV): sequencing the most valuable type-strain genomes for metagenomic binning, comparative biology and taxonomic classification.</title>
        <authorList>
            <person name="Goeker M."/>
        </authorList>
    </citation>
    <scope>NUCLEOTIDE SEQUENCE [LARGE SCALE GENOMIC DNA]</scope>
    <source>
        <strain evidence="2 3">DSM 104297</strain>
    </source>
</reference>
<dbReference type="EMBL" id="JAFBFC010000002">
    <property type="protein sequence ID" value="MBM7702478.1"/>
    <property type="molecule type" value="Genomic_DNA"/>
</dbReference>
<accession>A0ABS2QSP3</accession>
<dbReference type="SMART" id="SM00471">
    <property type="entry name" value="HDc"/>
    <property type="match status" value="1"/>
</dbReference>
<evidence type="ECO:0000313" key="3">
    <source>
        <dbReference type="Proteomes" id="UP000809829"/>
    </source>
</evidence>
<dbReference type="CDD" id="cd00077">
    <property type="entry name" value="HDc"/>
    <property type="match status" value="1"/>
</dbReference>
<protein>
    <submittedName>
        <fullName evidence="2">HD-GYP domain-containing protein (C-di-GMP phosphodiesterase class II)</fullName>
    </submittedName>
</protein>
<dbReference type="Proteomes" id="UP000809829">
    <property type="component" value="Unassembled WGS sequence"/>
</dbReference>
<comment type="caution">
    <text evidence="2">The sequence shown here is derived from an EMBL/GenBank/DDBJ whole genome shotgun (WGS) entry which is preliminary data.</text>
</comment>